<dbReference type="AlphaFoldDB" id="A0AB39N802"/>
<organism evidence="2">
    <name type="scientific">Streptomyces sp. R11</name>
    <dbReference type="NCBI Taxonomy" id="3238625"/>
    <lineage>
        <taxon>Bacteria</taxon>
        <taxon>Bacillati</taxon>
        <taxon>Actinomycetota</taxon>
        <taxon>Actinomycetes</taxon>
        <taxon>Kitasatosporales</taxon>
        <taxon>Streptomycetaceae</taxon>
        <taxon>Streptomyces</taxon>
    </lineage>
</organism>
<gene>
    <name evidence="2" type="ORF">AB5J55_35485</name>
</gene>
<evidence type="ECO:0000313" key="2">
    <source>
        <dbReference type="EMBL" id="XDQ14578.1"/>
    </source>
</evidence>
<dbReference type="InterPro" id="IPR046200">
    <property type="entry name" value="DUF6233"/>
</dbReference>
<protein>
    <submittedName>
        <fullName evidence="2">DUF6233 domain-containing protein</fullName>
    </submittedName>
</protein>
<dbReference type="EMBL" id="CP163432">
    <property type="protein sequence ID" value="XDQ14578.1"/>
    <property type="molecule type" value="Genomic_DNA"/>
</dbReference>
<dbReference type="Pfam" id="PF19746">
    <property type="entry name" value="DUF6233"/>
    <property type="match status" value="1"/>
</dbReference>
<evidence type="ECO:0000256" key="1">
    <source>
        <dbReference type="SAM" id="MobiDB-lite"/>
    </source>
</evidence>
<dbReference type="RefSeq" id="WP_369274540.1">
    <property type="nucleotide sequence ID" value="NZ_CP163432.1"/>
</dbReference>
<proteinExistence type="predicted"/>
<reference evidence="2" key="1">
    <citation type="submission" date="2024-07" db="EMBL/GenBank/DDBJ databases">
        <authorList>
            <person name="Yu S.T."/>
        </authorList>
    </citation>
    <scope>NUCLEOTIDE SEQUENCE</scope>
    <source>
        <strain evidence="2">R11</strain>
    </source>
</reference>
<sequence>MNELPPDPPRLRAILAHLEQQLAENETVGIYLRLQRDAVQAALAQAEAPPPRKPRLPKGGANLGPVTQISVRPQFVVQQKRTPQGPEPAIVHAGDCSMIEGTPHRITEHDARVALMDPNIEACGFCRPDSELGILD</sequence>
<name>A0AB39N802_9ACTN</name>
<accession>A0AB39N802</accession>
<feature type="region of interest" description="Disordered" evidence="1">
    <location>
        <begin position="43"/>
        <end position="64"/>
    </location>
</feature>